<protein>
    <recommendedName>
        <fullName evidence="3">Restriction endonuclease type IV Mrr domain-containing protein</fullName>
    </recommendedName>
</protein>
<evidence type="ECO:0008006" key="3">
    <source>
        <dbReference type="Google" id="ProtNLM"/>
    </source>
</evidence>
<comment type="caution">
    <text evidence="1">The sequence shown here is derived from an EMBL/GenBank/DDBJ whole genome shotgun (WGS) entry which is preliminary data.</text>
</comment>
<dbReference type="RefSeq" id="WP_306827766.1">
    <property type="nucleotide sequence ID" value="NZ_JAUSRA010000001.1"/>
</dbReference>
<proteinExistence type="predicted"/>
<gene>
    <name evidence="1" type="ORF">J2S43_001390</name>
</gene>
<dbReference type="EMBL" id="JAUSRA010000001">
    <property type="protein sequence ID" value="MDP9792878.1"/>
    <property type="molecule type" value="Genomic_DNA"/>
</dbReference>
<reference evidence="1 2" key="1">
    <citation type="submission" date="2023-07" db="EMBL/GenBank/DDBJ databases">
        <title>Sequencing the genomes of 1000 actinobacteria strains.</title>
        <authorList>
            <person name="Klenk H.-P."/>
        </authorList>
    </citation>
    <scope>NUCLEOTIDE SEQUENCE [LARGE SCALE GENOMIC DNA]</scope>
    <source>
        <strain evidence="1 2">DSM 44710</strain>
    </source>
</reference>
<evidence type="ECO:0000313" key="1">
    <source>
        <dbReference type="EMBL" id="MDP9792878.1"/>
    </source>
</evidence>
<name>A0ABT9MN49_9ACTN</name>
<keyword evidence="2" id="KW-1185">Reference proteome</keyword>
<accession>A0ABT9MN49</accession>
<dbReference type="Proteomes" id="UP001240984">
    <property type="component" value="Unassembled WGS sequence"/>
</dbReference>
<organism evidence="1 2">
    <name type="scientific">Catenuloplanes nepalensis</name>
    <dbReference type="NCBI Taxonomy" id="587533"/>
    <lineage>
        <taxon>Bacteria</taxon>
        <taxon>Bacillati</taxon>
        <taxon>Actinomycetota</taxon>
        <taxon>Actinomycetes</taxon>
        <taxon>Micromonosporales</taxon>
        <taxon>Micromonosporaceae</taxon>
        <taxon>Catenuloplanes</taxon>
    </lineage>
</organism>
<evidence type="ECO:0000313" key="2">
    <source>
        <dbReference type="Proteomes" id="UP001240984"/>
    </source>
</evidence>
<sequence length="109" mass="11841">MVAAFAAWLESGGWSVETEVAYVDVVARRDDAIMYCEAKGRTAAVGLDVDTLYGQLLRRMPAEPAPNATFGVVVPTIAVGAAQRVPLWVRQRLNIVIYEVGDDSSVTER</sequence>